<gene>
    <name evidence="2" type="ORF">GDO78_005785</name>
</gene>
<dbReference type="AlphaFoldDB" id="A0A8J6KF89"/>
<keyword evidence="3" id="KW-1185">Reference proteome</keyword>
<sequence length="66" mass="7841">MNSSRRIHSLRAHRQRIPITYVDTWQTQSCSCKDQWCIDELATYLLITMIILIVLLGAWARKDLYM</sequence>
<dbReference type="Proteomes" id="UP000770717">
    <property type="component" value="Unassembled WGS sequence"/>
</dbReference>
<protein>
    <submittedName>
        <fullName evidence="2">Uncharacterized protein</fullName>
    </submittedName>
</protein>
<name>A0A8J6KF89_ELECQ</name>
<dbReference type="EMBL" id="WNTK01000002">
    <property type="protein sequence ID" value="KAG9490071.1"/>
    <property type="molecule type" value="Genomic_DNA"/>
</dbReference>
<organism evidence="2 3">
    <name type="scientific">Eleutherodactylus coqui</name>
    <name type="common">Puerto Rican coqui</name>
    <dbReference type="NCBI Taxonomy" id="57060"/>
    <lineage>
        <taxon>Eukaryota</taxon>
        <taxon>Metazoa</taxon>
        <taxon>Chordata</taxon>
        <taxon>Craniata</taxon>
        <taxon>Vertebrata</taxon>
        <taxon>Euteleostomi</taxon>
        <taxon>Amphibia</taxon>
        <taxon>Batrachia</taxon>
        <taxon>Anura</taxon>
        <taxon>Neobatrachia</taxon>
        <taxon>Hyloidea</taxon>
        <taxon>Eleutherodactylidae</taxon>
        <taxon>Eleutherodactylinae</taxon>
        <taxon>Eleutherodactylus</taxon>
        <taxon>Eleutherodactylus</taxon>
    </lineage>
</organism>
<keyword evidence="1" id="KW-0472">Membrane</keyword>
<keyword evidence="1" id="KW-1133">Transmembrane helix</keyword>
<reference evidence="2" key="1">
    <citation type="thesis" date="2020" institute="ProQuest LLC" country="789 East Eisenhower Parkway, Ann Arbor, MI, USA">
        <title>Comparative Genomics and Chromosome Evolution.</title>
        <authorList>
            <person name="Mudd A.B."/>
        </authorList>
    </citation>
    <scope>NUCLEOTIDE SEQUENCE</scope>
    <source>
        <strain evidence="2">HN-11 Male</strain>
        <tissue evidence="2">Kidney and liver</tissue>
    </source>
</reference>
<proteinExistence type="predicted"/>
<feature type="transmembrane region" description="Helical" evidence="1">
    <location>
        <begin position="41"/>
        <end position="60"/>
    </location>
</feature>
<comment type="caution">
    <text evidence="2">The sequence shown here is derived from an EMBL/GenBank/DDBJ whole genome shotgun (WGS) entry which is preliminary data.</text>
</comment>
<dbReference type="OrthoDB" id="9889205at2759"/>
<evidence type="ECO:0000256" key="1">
    <source>
        <dbReference type="SAM" id="Phobius"/>
    </source>
</evidence>
<keyword evidence="1" id="KW-0812">Transmembrane</keyword>
<evidence type="ECO:0000313" key="3">
    <source>
        <dbReference type="Proteomes" id="UP000770717"/>
    </source>
</evidence>
<evidence type="ECO:0000313" key="2">
    <source>
        <dbReference type="EMBL" id="KAG9490071.1"/>
    </source>
</evidence>
<accession>A0A8J6KF89</accession>